<proteinExistence type="predicted"/>
<evidence type="ECO:0008006" key="5">
    <source>
        <dbReference type="Google" id="ProtNLM"/>
    </source>
</evidence>
<dbReference type="KEGG" id="gsn:YC6258_03894"/>
<feature type="region of interest" description="Disordered" evidence="1">
    <location>
        <begin position="170"/>
        <end position="196"/>
    </location>
</feature>
<dbReference type="AlphaFoldDB" id="A0A0C5V985"/>
<evidence type="ECO:0000313" key="4">
    <source>
        <dbReference type="Proteomes" id="UP000032266"/>
    </source>
</evidence>
<dbReference type="RefSeq" id="WP_044618078.1">
    <property type="nucleotide sequence ID" value="NZ_CP007142.1"/>
</dbReference>
<dbReference type="HOGENOM" id="CLU_1388524_0_0_6"/>
<feature type="compositionally biased region" description="Basic and acidic residues" evidence="1">
    <location>
        <begin position="173"/>
        <end position="186"/>
    </location>
</feature>
<sequence>MATRFTAGLSLAAASLLQAGCNTENNEDYRCPTSNTQARELIGNWRQSCTIVSNGKLADATTLHAVTRASGSTGNPGSTDGKAYKTELNFSEDGTLQETYITYSTTDCNSNTISAKQSYYFCYEIGSVSLTNSSESAVELNIGSEENTEYSIFQLDNGFQSLRLGSAAASSSLEKDGTSPERRYDGLDNNSYESTL</sequence>
<dbReference type="Proteomes" id="UP000032266">
    <property type="component" value="Chromosome"/>
</dbReference>
<keyword evidence="2" id="KW-0732">Signal</keyword>
<keyword evidence="4" id="KW-1185">Reference proteome</keyword>
<evidence type="ECO:0000256" key="2">
    <source>
        <dbReference type="SAM" id="SignalP"/>
    </source>
</evidence>
<name>A0A0C5V985_9GAMM</name>
<evidence type="ECO:0000256" key="1">
    <source>
        <dbReference type="SAM" id="MobiDB-lite"/>
    </source>
</evidence>
<feature type="signal peptide" evidence="2">
    <location>
        <begin position="1"/>
        <end position="19"/>
    </location>
</feature>
<protein>
    <recommendedName>
        <fullName evidence="5">Lipocalin-like domain-containing protein</fullName>
    </recommendedName>
</protein>
<organism evidence="3 4">
    <name type="scientific">Gynuella sunshinyii YC6258</name>
    <dbReference type="NCBI Taxonomy" id="1445510"/>
    <lineage>
        <taxon>Bacteria</taxon>
        <taxon>Pseudomonadati</taxon>
        <taxon>Pseudomonadota</taxon>
        <taxon>Gammaproteobacteria</taxon>
        <taxon>Oceanospirillales</taxon>
        <taxon>Saccharospirillaceae</taxon>
        <taxon>Gynuella</taxon>
    </lineage>
</organism>
<reference evidence="3 4" key="1">
    <citation type="submission" date="2014-01" db="EMBL/GenBank/DDBJ databases">
        <title>Full genme sequencing of cellulolytic bacterium Gynuella sunshinyii YC6258T gen. nov., sp. nov.</title>
        <authorList>
            <person name="Khan H."/>
            <person name="Chung E.J."/>
            <person name="Chung Y.R."/>
        </authorList>
    </citation>
    <scope>NUCLEOTIDE SEQUENCE [LARGE SCALE GENOMIC DNA]</scope>
    <source>
        <strain evidence="3 4">YC6258</strain>
    </source>
</reference>
<feature type="chain" id="PRO_5002183580" description="Lipocalin-like domain-containing protein" evidence="2">
    <location>
        <begin position="20"/>
        <end position="196"/>
    </location>
</feature>
<accession>A0A0C5V985</accession>
<dbReference type="EMBL" id="CP007142">
    <property type="protein sequence ID" value="AJQ95930.1"/>
    <property type="molecule type" value="Genomic_DNA"/>
</dbReference>
<evidence type="ECO:0000313" key="3">
    <source>
        <dbReference type="EMBL" id="AJQ95930.1"/>
    </source>
</evidence>
<gene>
    <name evidence="3" type="ORF">YC6258_03894</name>
</gene>